<accession>A0A829YJV5</accession>
<keyword evidence="3" id="KW-1185">Reference proteome</keyword>
<keyword evidence="1" id="KW-0732">Signal</keyword>
<protein>
    <submittedName>
        <fullName evidence="2">Uncharacterized protein</fullName>
    </submittedName>
</protein>
<reference evidence="3" key="1">
    <citation type="submission" date="2020-01" db="EMBL/GenBank/DDBJ databases">
        <title>'Steroidobacter agaridevorans' sp. nov., agar-degrading bacteria isolated from rhizosphere soils.</title>
        <authorList>
            <person name="Ikenaga M."/>
            <person name="Kataoka M."/>
            <person name="Murouchi A."/>
            <person name="Katsuragi S."/>
            <person name="Sakai M."/>
        </authorList>
    </citation>
    <scope>NUCLEOTIDE SEQUENCE [LARGE SCALE GENOMIC DNA]</scope>
    <source>
        <strain evidence="3">YU21-B</strain>
    </source>
</reference>
<organism evidence="2 3">
    <name type="scientific">Steroidobacter agaridevorans</name>
    <dbReference type="NCBI Taxonomy" id="2695856"/>
    <lineage>
        <taxon>Bacteria</taxon>
        <taxon>Pseudomonadati</taxon>
        <taxon>Pseudomonadota</taxon>
        <taxon>Gammaproteobacteria</taxon>
        <taxon>Steroidobacterales</taxon>
        <taxon>Steroidobacteraceae</taxon>
        <taxon>Steroidobacter</taxon>
    </lineage>
</organism>
<dbReference type="Proteomes" id="UP000445000">
    <property type="component" value="Unassembled WGS sequence"/>
</dbReference>
<feature type="chain" id="PRO_5032444001" evidence="1">
    <location>
        <begin position="21"/>
        <end position="284"/>
    </location>
</feature>
<evidence type="ECO:0000256" key="1">
    <source>
        <dbReference type="SAM" id="SignalP"/>
    </source>
</evidence>
<sequence length="284" mass="29195">MRIRTYLGSLMCIVGASAYAGGDPIPVCVGPGGAMRLIEMKVTCKAGEQKKLFAEWEAELDEPPEEEDARMENMQKQLQEMTKRLAALEKNSDNRGSSQAATRITAPFEVVGRTGKVILRVADKVSSTSGEGAQVTIGAGDAGNYGVRVYKDGATFVAGVGQARGGAGLVAVMDENGSLVASMSARDRSVSVYEGDKAAASLVLDDTGGTVAIYQGSQAVAYLTRSSHGNGGNVTLTDGKGFGVFSAGAASDGGGEACLNRVTGGGKQRNVCLGIELPSMGLGK</sequence>
<evidence type="ECO:0000313" key="2">
    <source>
        <dbReference type="EMBL" id="GFE83585.1"/>
    </source>
</evidence>
<name>A0A829YJV5_9GAMM</name>
<gene>
    <name evidence="2" type="ORF">GCM10011487_55850</name>
</gene>
<feature type="signal peptide" evidence="1">
    <location>
        <begin position="1"/>
        <end position="20"/>
    </location>
</feature>
<dbReference type="EMBL" id="BLJN01000006">
    <property type="protein sequence ID" value="GFE83585.1"/>
    <property type="molecule type" value="Genomic_DNA"/>
</dbReference>
<proteinExistence type="predicted"/>
<dbReference type="RefSeq" id="WP_161815187.1">
    <property type="nucleotide sequence ID" value="NZ_BLJN01000006.1"/>
</dbReference>
<evidence type="ECO:0000313" key="3">
    <source>
        <dbReference type="Proteomes" id="UP000445000"/>
    </source>
</evidence>
<comment type="caution">
    <text evidence="2">The sequence shown here is derived from an EMBL/GenBank/DDBJ whole genome shotgun (WGS) entry which is preliminary data.</text>
</comment>
<dbReference type="AlphaFoldDB" id="A0A829YJV5"/>